<dbReference type="CDD" id="cd11386">
    <property type="entry name" value="MCP_signal"/>
    <property type="match status" value="1"/>
</dbReference>
<dbReference type="Gene3D" id="1.10.287.950">
    <property type="entry name" value="Methyl-accepting chemotaxis protein"/>
    <property type="match status" value="1"/>
</dbReference>
<feature type="domain" description="HAMP" evidence="7">
    <location>
        <begin position="192"/>
        <end position="246"/>
    </location>
</feature>
<dbReference type="PROSITE" id="PS50885">
    <property type="entry name" value="HAMP"/>
    <property type="match status" value="1"/>
</dbReference>
<dbReference type="GO" id="GO:0004888">
    <property type="term" value="F:transmembrane signaling receptor activity"/>
    <property type="evidence" value="ECO:0007669"/>
    <property type="project" value="InterPro"/>
</dbReference>
<keyword evidence="5" id="KW-0472">Membrane</keyword>
<evidence type="ECO:0000256" key="2">
    <source>
        <dbReference type="ARBA" id="ARBA00023224"/>
    </source>
</evidence>
<dbReference type="InterPro" id="IPR003660">
    <property type="entry name" value="HAMP_dom"/>
</dbReference>
<dbReference type="SMART" id="SM00283">
    <property type="entry name" value="MA"/>
    <property type="match status" value="1"/>
</dbReference>
<dbReference type="Gene3D" id="3.30.450.290">
    <property type="match status" value="1"/>
</dbReference>
<proteinExistence type="inferred from homology"/>
<dbReference type="GO" id="GO:0007165">
    <property type="term" value="P:signal transduction"/>
    <property type="evidence" value="ECO:0007669"/>
    <property type="project" value="UniProtKB-KW"/>
</dbReference>
<accession>A0A6V8MS45</accession>
<dbReference type="RefSeq" id="WP_183345252.1">
    <property type="nucleotide sequence ID" value="NZ_BLXY01000001.1"/>
</dbReference>
<keyword evidence="5" id="KW-0812">Transmembrane</keyword>
<gene>
    <name evidence="8" type="primary">mcp40H-2</name>
    <name evidence="8" type="ORF">GMPD_07610</name>
</gene>
<name>A0A6V8MS45_9BACT</name>
<dbReference type="PRINTS" id="PR00260">
    <property type="entry name" value="CHEMTRNSDUCR"/>
</dbReference>
<dbReference type="Proteomes" id="UP000568888">
    <property type="component" value="Unassembled WGS sequence"/>
</dbReference>
<dbReference type="FunFam" id="1.10.287.950:FF:000001">
    <property type="entry name" value="Methyl-accepting chemotaxis sensory transducer"/>
    <property type="match status" value="1"/>
</dbReference>
<evidence type="ECO:0000313" key="8">
    <source>
        <dbReference type="EMBL" id="GFO62842.1"/>
    </source>
</evidence>
<protein>
    <submittedName>
        <fullName evidence="8">Methyl-accepting chemotaxis protein</fullName>
    </submittedName>
</protein>
<comment type="similarity">
    <text evidence="3">Belongs to the methyl-accepting chemotaxis (MCP) protein family.</text>
</comment>
<dbReference type="Pfam" id="PF00672">
    <property type="entry name" value="HAMP"/>
    <property type="match status" value="1"/>
</dbReference>
<dbReference type="GO" id="GO:0006935">
    <property type="term" value="P:chemotaxis"/>
    <property type="evidence" value="ECO:0007669"/>
    <property type="project" value="InterPro"/>
</dbReference>
<feature type="transmembrane region" description="Helical" evidence="5">
    <location>
        <begin position="167"/>
        <end position="190"/>
    </location>
</feature>
<organism evidence="8 9">
    <name type="scientific">Geomonas paludis</name>
    <dbReference type="NCBI Taxonomy" id="2740185"/>
    <lineage>
        <taxon>Bacteria</taxon>
        <taxon>Pseudomonadati</taxon>
        <taxon>Thermodesulfobacteriota</taxon>
        <taxon>Desulfuromonadia</taxon>
        <taxon>Geobacterales</taxon>
        <taxon>Geobacteraceae</taxon>
        <taxon>Geomonas</taxon>
    </lineage>
</organism>
<reference evidence="9" key="1">
    <citation type="submission" date="2020-06" db="EMBL/GenBank/DDBJ databases">
        <title>Draft genomic sequecing of Geomonas sp. Red736.</title>
        <authorList>
            <person name="Itoh H."/>
            <person name="Xu Z.X."/>
            <person name="Ushijima N."/>
            <person name="Masuda Y."/>
            <person name="Shiratori Y."/>
            <person name="Senoo K."/>
        </authorList>
    </citation>
    <scope>NUCLEOTIDE SEQUENCE [LARGE SCALE GENOMIC DNA]</scope>
    <source>
        <strain evidence="9">Red736</strain>
    </source>
</reference>
<comment type="subcellular location">
    <subcellularLocation>
        <location evidence="1">Membrane</location>
    </subcellularLocation>
</comment>
<sequence length="693" mass="76013">MFKNKLMHKILAIIGVNLLVGIAIVGCLAIWLQYSSTMKLQEQNSRTMSAVIIDEIKSFMMKDDSKSVLNLAKTAKDQNFGFDLQIFGKDGKDPVSGTVNKDVTESFATGKRVEKREVVGGVHTLRAAVPMKNEQRCQQCHDAGDKYLGAVLLTSSLEDGYRSAVKMIAILVGAGCVFFICMMGGMYFFFRKSVMREILFFSEKLKDIAEGEGDLTKEIPVRSGDEIGDLARHINHLVQKLRETITVLYDLAESISISLCHVSSRAAKTVVSAADQKQRSEAVAVATEEMAATLNVVAGNTHKAAEFSSEVDDAASRGMGVVDSACNSITMIRENVVQTLGTVERLEASSAQIGDIIVLIEDIADQTKLLALNAAIEAARAGEHGRGFAVVADEVKMLSEKTATSTKEIAKIITNIQIESREAARSITEEQGRVEDGVEKSAAARECLERILGLAGETAQLINQIASATEEQSATTNEIAEKIHNVSNSASGVHEDMLESDRAFTDLTRVAEQIFSTVGKFSVGNRHDEMKALATELRDKLTATIEQGVASGRISTADLFDRNYRPIADTSPQKYHTAFDSFFDQYVSPVQEEVLGRKGTIFFAICVDDHGYVPCHNLRYSKPLTGDPETDKVNNRTKRIFDDKTGLKAAQNMEPYLLQTYMRDTGEIMNDISTPIMINNRHWGAVRLGYLAK</sequence>
<dbReference type="InterPro" id="IPR048904">
    <property type="entry name" value="Mcp40H-20-like_sensor"/>
</dbReference>
<dbReference type="PANTHER" id="PTHR32089">
    <property type="entry name" value="METHYL-ACCEPTING CHEMOTAXIS PROTEIN MCPB"/>
    <property type="match status" value="1"/>
</dbReference>
<dbReference type="Pfam" id="PF21563">
    <property type="entry name" value="Mcp40H-20_sensor"/>
    <property type="match status" value="1"/>
</dbReference>
<evidence type="ECO:0000256" key="4">
    <source>
        <dbReference type="PROSITE-ProRule" id="PRU00284"/>
    </source>
</evidence>
<dbReference type="SUPFAM" id="SSF58104">
    <property type="entry name" value="Methyl-accepting chemotaxis protein (MCP) signaling domain"/>
    <property type="match status" value="1"/>
</dbReference>
<evidence type="ECO:0000259" key="7">
    <source>
        <dbReference type="PROSITE" id="PS50885"/>
    </source>
</evidence>
<dbReference type="GO" id="GO:0016020">
    <property type="term" value="C:membrane"/>
    <property type="evidence" value="ECO:0007669"/>
    <property type="project" value="UniProtKB-SubCell"/>
</dbReference>
<dbReference type="PROSITE" id="PS50111">
    <property type="entry name" value="CHEMOTAXIS_TRANSDUC_2"/>
    <property type="match status" value="1"/>
</dbReference>
<keyword evidence="5" id="KW-1133">Transmembrane helix</keyword>
<feature type="domain" description="Methyl-accepting transducer" evidence="6">
    <location>
        <begin position="251"/>
        <end position="487"/>
    </location>
</feature>
<dbReference type="InterPro" id="IPR004090">
    <property type="entry name" value="Chemotax_Me-accpt_rcpt"/>
</dbReference>
<evidence type="ECO:0000313" key="9">
    <source>
        <dbReference type="Proteomes" id="UP000568888"/>
    </source>
</evidence>
<evidence type="ECO:0000256" key="5">
    <source>
        <dbReference type="SAM" id="Phobius"/>
    </source>
</evidence>
<comment type="caution">
    <text evidence="8">The sequence shown here is derived from an EMBL/GenBank/DDBJ whole genome shotgun (WGS) entry which is preliminary data.</text>
</comment>
<evidence type="ECO:0000256" key="3">
    <source>
        <dbReference type="ARBA" id="ARBA00029447"/>
    </source>
</evidence>
<dbReference type="Pfam" id="PF00015">
    <property type="entry name" value="MCPsignal"/>
    <property type="match status" value="1"/>
</dbReference>
<dbReference type="InterPro" id="IPR004089">
    <property type="entry name" value="MCPsignal_dom"/>
</dbReference>
<evidence type="ECO:0000259" key="6">
    <source>
        <dbReference type="PROSITE" id="PS50111"/>
    </source>
</evidence>
<feature type="transmembrane region" description="Helical" evidence="5">
    <location>
        <begin position="12"/>
        <end position="34"/>
    </location>
</feature>
<dbReference type="AlphaFoldDB" id="A0A6V8MS45"/>
<dbReference type="PANTHER" id="PTHR32089:SF112">
    <property type="entry name" value="LYSOZYME-LIKE PROTEIN-RELATED"/>
    <property type="match status" value="1"/>
</dbReference>
<dbReference type="PROSITE" id="PS51257">
    <property type="entry name" value="PROKAR_LIPOPROTEIN"/>
    <property type="match status" value="1"/>
</dbReference>
<dbReference type="CDD" id="cd06225">
    <property type="entry name" value="HAMP"/>
    <property type="match status" value="1"/>
</dbReference>
<evidence type="ECO:0000256" key="1">
    <source>
        <dbReference type="ARBA" id="ARBA00004370"/>
    </source>
</evidence>
<dbReference type="SMART" id="SM00304">
    <property type="entry name" value="HAMP"/>
    <property type="match status" value="1"/>
</dbReference>
<dbReference type="EMBL" id="BLXY01000001">
    <property type="protein sequence ID" value="GFO62842.1"/>
    <property type="molecule type" value="Genomic_DNA"/>
</dbReference>
<keyword evidence="2 4" id="KW-0807">Transducer</keyword>